<name>A0A1W0WGS3_HYPEX</name>
<evidence type="ECO:0000259" key="6">
    <source>
        <dbReference type="PROSITE" id="PS50222"/>
    </source>
</evidence>
<dbReference type="GO" id="GO:0010133">
    <property type="term" value="P:L-proline catabolic process to L-glutamate"/>
    <property type="evidence" value="ECO:0007669"/>
    <property type="project" value="TreeGrafter"/>
</dbReference>
<evidence type="ECO:0000256" key="1">
    <source>
        <dbReference type="ARBA" id="ARBA00004739"/>
    </source>
</evidence>
<sequence length="650" mass="74252">MGLYRQTQRAVKYFSHACMRRTATTQPAARAREDAAAAGLKGAKTASAAKVSPHVVELDIPEDILAKRANPHWQPIYPSPPSRDQLDLTFENYQQCYRSKTTGEIIRALVVLNLCRSKWLVDHNLQLIRLARRVLGKRLFTMLMKATFYGHFVGGEDPERLKPLVNRMREFGVKSILDYSAEEDVPTETAVEQEMKIVPTALKDQAAPDTEAAALKQFTPSSDFGDRRRDVISARTYLYESEAQCEKNMATFLKCIDAVSGTTSSTGFAAIKLTALGRPELLMRLSAALVASHRYFNDILGLSDDEAPIVLRKTKVDYFKKKLVERGVNLEEPEVLEWLKQIDSNRNGVVDLFEWGDVIDQTKKLDRLLRVPVPVKNHEVQFKNLIAPFTQEDEEMFYNMMRRLKIITEHAVSKEVRIMIDAEQTYFQPAISRVTVELMRRYNREKAFVFNTYQCYLKDAYRNVATHLELSRKEDFFFGAKIVRGILKQERDRALALGYSDPTQPDPESTTAMYEKVVSAALEEVKARGIGQRKVAIMMATHNEDTVRYTVTKMKQLGIAPADRVVCFGQLLGMCDQISFNLGQSGYSIYKYVPYGEVLEVLPYLSRRALENRGVLEKTTKERRLLGKELRRRIFSGQWAYTPKGDFWPV</sequence>
<dbReference type="Gene3D" id="3.20.20.220">
    <property type="match status" value="2"/>
</dbReference>
<keyword evidence="5" id="KW-0274">FAD</keyword>
<comment type="cofactor">
    <cofactor evidence="5">
        <name>FAD</name>
        <dbReference type="ChEBI" id="CHEBI:57692"/>
    </cofactor>
</comment>
<comment type="function">
    <text evidence="5">Converts proline to delta-1-pyrroline-5-carboxylate.</text>
</comment>
<dbReference type="Proteomes" id="UP000192578">
    <property type="component" value="Unassembled WGS sequence"/>
</dbReference>
<dbReference type="InterPro" id="IPR002048">
    <property type="entry name" value="EF_hand_dom"/>
</dbReference>
<comment type="caution">
    <text evidence="7">The sequence shown here is derived from an EMBL/GenBank/DDBJ whole genome shotgun (WGS) entry which is preliminary data.</text>
</comment>
<evidence type="ECO:0000256" key="3">
    <source>
        <dbReference type="ARBA" id="ARBA00023002"/>
    </source>
</evidence>
<evidence type="ECO:0000313" key="7">
    <source>
        <dbReference type="EMBL" id="OQV14401.1"/>
    </source>
</evidence>
<dbReference type="PROSITE" id="PS50222">
    <property type="entry name" value="EF_HAND_2"/>
    <property type="match status" value="1"/>
</dbReference>
<proteinExistence type="inferred from homology"/>
<reference evidence="8" key="1">
    <citation type="submission" date="2017-01" db="EMBL/GenBank/DDBJ databases">
        <title>Comparative genomics of anhydrobiosis in the tardigrade Hypsibius dujardini.</title>
        <authorList>
            <person name="Yoshida Y."/>
            <person name="Koutsovoulos G."/>
            <person name="Laetsch D."/>
            <person name="Stevens L."/>
            <person name="Kumar S."/>
            <person name="Horikawa D."/>
            <person name="Ishino K."/>
            <person name="Komine S."/>
            <person name="Tomita M."/>
            <person name="Blaxter M."/>
            <person name="Arakawa K."/>
        </authorList>
    </citation>
    <scope>NUCLEOTIDE SEQUENCE [LARGE SCALE GENOMIC DNA]</scope>
    <source>
        <strain evidence="8">Z151</strain>
    </source>
</reference>
<dbReference type="GO" id="GO:0005509">
    <property type="term" value="F:calcium ion binding"/>
    <property type="evidence" value="ECO:0007669"/>
    <property type="project" value="InterPro"/>
</dbReference>
<accession>A0A1W0WGS3</accession>
<dbReference type="EC" id="1.5.5.2" evidence="5"/>
<gene>
    <name evidence="7" type="ORF">BV898_11378</name>
</gene>
<keyword evidence="4 5" id="KW-0642">Proline metabolism</keyword>
<dbReference type="OrthoDB" id="5464at2759"/>
<dbReference type="GO" id="GO:0071949">
    <property type="term" value="F:FAD binding"/>
    <property type="evidence" value="ECO:0007669"/>
    <property type="project" value="TreeGrafter"/>
</dbReference>
<keyword evidence="8" id="KW-1185">Reference proteome</keyword>
<dbReference type="AlphaFoldDB" id="A0A1W0WGS3"/>
<evidence type="ECO:0000256" key="4">
    <source>
        <dbReference type="ARBA" id="ARBA00023062"/>
    </source>
</evidence>
<comment type="similarity">
    <text evidence="2 5">Belongs to the proline oxidase family.</text>
</comment>
<feature type="domain" description="EF-hand" evidence="6">
    <location>
        <begin position="330"/>
        <end position="365"/>
    </location>
</feature>
<dbReference type="Pfam" id="PF01619">
    <property type="entry name" value="Pro_dh"/>
    <property type="match status" value="1"/>
</dbReference>
<comment type="pathway">
    <text evidence="1">Amino-acid degradation; L-proline degradation into L-glutamate; L-glutamate from L-proline: step 1/2.</text>
</comment>
<dbReference type="InterPro" id="IPR002872">
    <property type="entry name" value="Proline_DH_dom"/>
</dbReference>
<dbReference type="PANTHER" id="PTHR13914">
    <property type="entry name" value="PROLINE OXIDASE"/>
    <property type="match status" value="1"/>
</dbReference>
<dbReference type="GO" id="GO:0004657">
    <property type="term" value="F:proline dehydrogenase activity"/>
    <property type="evidence" value="ECO:0007669"/>
    <property type="project" value="UniProtKB-EC"/>
</dbReference>
<evidence type="ECO:0000256" key="2">
    <source>
        <dbReference type="ARBA" id="ARBA00005869"/>
    </source>
</evidence>
<organism evidence="7 8">
    <name type="scientific">Hypsibius exemplaris</name>
    <name type="common">Freshwater tardigrade</name>
    <dbReference type="NCBI Taxonomy" id="2072580"/>
    <lineage>
        <taxon>Eukaryota</taxon>
        <taxon>Metazoa</taxon>
        <taxon>Ecdysozoa</taxon>
        <taxon>Tardigrada</taxon>
        <taxon>Eutardigrada</taxon>
        <taxon>Parachela</taxon>
        <taxon>Hypsibioidea</taxon>
        <taxon>Hypsibiidae</taxon>
        <taxon>Hypsibius</taxon>
    </lineage>
</organism>
<dbReference type="InterPro" id="IPR018247">
    <property type="entry name" value="EF_Hand_1_Ca_BS"/>
</dbReference>
<keyword evidence="3 5" id="KW-0560">Oxidoreductase</keyword>
<evidence type="ECO:0000256" key="5">
    <source>
        <dbReference type="RuleBase" id="RU364054"/>
    </source>
</evidence>
<dbReference type="EMBL" id="MTYJ01000105">
    <property type="protein sequence ID" value="OQV14401.1"/>
    <property type="molecule type" value="Genomic_DNA"/>
</dbReference>
<evidence type="ECO:0000313" key="8">
    <source>
        <dbReference type="Proteomes" id="UP000192578"/>
    </source>
</evidence>
<dbReference type="PANTHER" id="PTHR13914:SF0">
    <property type="entry name" value="PROLINE DEHYDROGENASE 1, MITOCHONDRIAL"/>
    <property type="match status" value="1"/>
</dbReference>
<protein>
    <recommendedName>
        <fullName evidence="5">Proline dehydrogenase</fullName>
        <ecNumber evidence="5">1.5.5.2</ecNumber>
    </recommendedName>
</protein>
<comment type="catalytic activity">
    <reaction evidence="5">
        <text>L-proline + a quinone = (S)-1-pyrroline-5-carboxylate + a quinol + H(+)</text>
        <dbReference type="Rhea" id="RHEA:23784"/>
        <dbReference type="ChEBI" id="CHEBI:15378"/>
        <dbReference type="ChEBI" id="CHEBI:17388"/>
        <dbReference type="ChEBI" id="CHEBI:24646"/>
        <dbReference type="ChEBI" id="CHEBI:60039"/>
        <dbReference type="ChEBI" id="CHEBI:132124"/>
        <dbReference type="EC" id="1.5.5.2"/>
    </reaction>
</comment>
<dbReference type="SUPFAM" id="SSF51730">
    <property type="entry name" value="FAD-linked oxidoreductase"/>
    <property type="match status" value="1"/>
</dbReference>
<dbReference type="GO" id="GO:0005739">
    <property type="term" value="C:mitochondrion"/>
    <property type="evidence" value="ECO:0007669"/>
    <property type="project" value="TreeGrafter"/>
</dbReference>
<keyword evidence="5" id="KW-0285">Flavoprotein</keyword>
<dbReference type="PROSITE" id="PS00018">
    <property type="entry name" value="EF_HAND_1"/>
    <property type="match status" value="1"/>
</dbReference>
<dbReference type="InterPro" id="IPR015659">
    <property type="entry name" value="Proline_oxidase"/>
</dbReference>
<dbReference type="InterPro" id="IPR029041">
    <property type="entry name" value="FAD-linked_oxidoreductase-like"/>
</dbReference>